<proteinExistence type="predicted"/>
<dbReference type="InterPro" id="IPR029465">
    <property type="entry name" value="ATPgrasp_TupA"/>
</dbReference>
<dbReference type="RefSeq" id="WP_183398476.1">
    <property type="nucleotide sequence ID" value="NZ_JACIDS010000002.1"/>
</dbReference>
<protein>
    <recommendedName>
        <fullName evidence="3">TupA-like ATPgrasp</fullName>
    </recommendedName>
</protein>
<keyword evidence="2" id="KW-1185">Reference proteome</keyword>
<reference evidence="1 2" key="1">
    <citation type="submission" date="2020-08" db="EMBL/GenBank/DDBJ databases">
        <title>Genomic Encyclopedia of Type Strains, Phase IV (KMG-IV): sequencing the most valuable type-strain genomes for metagenomic binning, comparative biology and taxonomic classification.</title>
        <authorList>
            <person name="Goeker M."/>
        </authorList>
    </citation>
    <scope>NUCLEOTIDE SEQUENCE [LARGE SCALE GENOMIC DNA]</scope>
    <source>
        <strain evidence="1 2">DSM 25966</strain>
    </source>
</reference>
<evidence type="ECO:0000313" key="2">
    <source>
        <dbReference type="Proteomes" id="UP000553963"/>
    </source>
</evidence>
<evidence type="ECO:0008006" key="3">
    <source>
        <dbReference type="Google" id="ProtNLM"/>
    </source>
</evidence>
<name>A0A840AMP1_9HYPH</name>
<gene>
    <name evidence="1" type="ORF">GGR25_001901</name>
</gene>
<sequence>MPVRIARWREIIDATRALYRREEGRELSLLRPRRFSEKMQWRKLFDLNPDFAIFSDKYATRQFVAERVGAEYLPELLWFGRDPDQIPFDSLSVPYVLKSTHGYGHVEIVEAGTAPDVAKMRESARQWLAYNHGTAMGEPGYEHLAPGLIVERLLFDARGEPPPERKIFVFDGKARIIETILVAASDRDRTTGFHTPDWTRLPWRSSREPHPEEMPRPERLDDMLAVAERLAAGRDHLRVDIYDCGQTFRVGELTVYSWSGLPHFQPDSVDEIIGGYWRIPFPMTRAMITVLFRKHEIRPRPQRRIRRDQAMGEPASETS</sequence>
<dbReference type="Proteomes" id="UP000553963">
    <property type="component" value="Unassembled WGS sequence"/>
</dbReference>
<dbReference type="Pfam" id="PF14305">
    <property type="entry name" value="ATPgrasp_TupA"/>
    <property type="match status" value="1"/>
</dbReference>
<accession>A0A840AMP1</accession>
<organism evidence="1 2">
    <name type="scientific">Kaistia hirudinis</name>
    <dbReference type="NCBI Taxonomy" id="1293440"/>
    <lineage>
        <taxon>Bacteria</taxon>
        <taxon>Pseudomonadati</taxon>
        <taxon>Pseudomonadota</taxon>
        <taxon>Alphaproteobacteria</taxon>
        <taxon>Hyphomicrobiales</taxon>
        <taxon>Kaistiaceae</taxon>
        <taxon>Kaistia</taxon>
    </lineage>
</organism>
<evidence type="ECO:0000313" key="1">
    <source>
        <dbReference type="EMBL" id="MBB3930862.1"/>
    </source>
</evidence>
<dbReference type="AlphaFoldDB" id="A0A840AMP1"/>
<comment type="caution">
    <text evidence="1">The sequence shown here is derived from an EMBL/GenBank/DDBJ whole genome shotgun (WGS) entry which is preliminary data.</text>
</comment>
<dbReference type="EMBL" id="JACIDS010000002">
    <property type="protein sequence ID" value="MBB3930862.1"/>
    <property type="molecule type" value="Genomic_DNA"/>
</dbReference>